<dbReference type="STRING" id="1388748.GCA_000463155_00200"/>
<dbReference type="RefSeq" id="WP_024548475.1">
    <property type="nucleotide sequence ID" value="NZ_CP188034.1"/>
</dbReference>
<dbReference type="OrthoDB" id="9796641at2"/>
<evidence type="ECO:0000313" key="2">
    <source>
        <dbReference type="Proteomes" id="UP000240212"/>
    </source>
</evidence>
<evidence type="ECO:0000313" key="1">
    <source>
        <dbReference type="EMBL" id="PSN06060.1"/>
    </source>
</evidence>
<proteinExistence type="predicted"/>
<protein>
    <submittedName>
        <fullName evidence="1">Toxin-antitoxin system, antitoxin component</fullName>
    </submittedName>
</protein>
<reference evidence="1 2" key="1">
    <citation type="submission" date="2018-03" db="EMBL/GenBank/DDBJ databases">
        <title>Draft genome sequence of the first documented clinical Siccibacter turicensis isolate in Austria.</title>
        <authorList>
            <person name="Lepuschitz S."/>
            <person name="Pekard-Amenitsch S."/>
            <person name="Haunold R."/>
            <person name="Schill S."/>
            <person name="Mach R."/>
            <person name="Allerberger F."/>
            <person name="Ruppitsch W."/>
            <person name="Forsythe S.J."/>
        </authorList>
    </citation>
    <scope>NUCLEOTIDE SEQUENCE [LARGE SCALE GENOMIC DNA]</scope>
    <source>
        <strain evidence="1 2">6100069499-17</strain>
    </source>
</reference>
<gene>
    <name evidence="1" type="ORF">C7G83_18830</name>
</gene>
<comment type="caution">
    <text evidence="1">The sequence shown here is derived from an EMBL/GenBank/DDBJ whole genome shotgun (WGS) entry which is preliminary data.</text>
</comment>
<dbReference type="Proteomes" id="UP000240212">
    <property type="component" value="Unassembled WGS sequence"/>
</dbReference>
<dbReference type="EMBL" id="PYEP01000010">
    <property type="protein sequence ID" value="PSN06060.1"/>
    <property type="molecule type" value="Genomic_DNA"/>
</dbReference>
<name>A0A2P8VES7_9ENTR</name>
<organism evidence="1 2">
    <name type="scientific">Siccibacter turicensis</name>
    <dbReference type="NCBI Taxonomy" id="357233"/>
    <lineage>
        <taxon>Bacteria</taxon>
        <taxon>Pseudomonadati</taxon>
        <taxon>Pseudomonadota</taxon>
        <taxon>Gammaproteobacteria</taxon>
        <taxon>Enterobacterales</taxon>
        <taxon>Enterobacteriaceae</taxon>
        <taxon>Siccibacter</taxon>
    </lineage>
</organism>
<dbReference type="Pfam" id="PF14384">
    <property type="entry name" value="BrnA_antitoxin"/>
    <property type="match status" value="1"/>
</dbReference>
<dbReference type="AlphaFoldDB" id="A0A2P8VES7"/>
<dbReference type="InterPro" id="IPR025528">
    <property type="entry name" value="BrnA_antitoxin"/>
</dbReference>
<sequence length="85" mass="9871">MSKKAQITTLLAMKEDDIDKSDIPELPDDAWNDAARGAFYRPRKLQKTVRLDADVVQWLEKDGPGYQTRLNNILREAMNRALKRR</sequence>
<accession>A0A2P8VES7</accession>
<keyword evidence="2" id="KW-1185">Reference proteome</keyword>